<dbReference type="GO" id="GO:0005829">
    <property type="term" value="C:cytosol"/>
    <property type="evidence" value="ECO:0007669"/>
    <property type="project" value="TreeGrafter"/>
</dbReference>
<evidence type="ECO:0000313" key="8">
    <source>
        <dbReference type="RefSeq" id="XP_029639871.1"/>
    </source>
</evidence>
<dbReference type="Gene3D" id="1.10.1540.10">
    <property type="entry name" value="BEACH domain"/>
    <property type="match status" value="1"/>
</dbReference>
<name>A0A6P7SPR5_9MOLL</name>
<dbReference type="Pfam" id="PF14844">
    <property type="entry name" value="PH_BEACH"/>
    <property type="match status" value="1"/>
</dbReference>
<feature type="region of interest" description="Disordered" evidence="4">
    <location>
        <begin position="1847"/>
        <end position="1869"/>
    </location>
</feature>
<dbReference type="SMART" id="SM00320">
    <property type="entry name" value="WD40"/>
    <property type="match status" value="4"/>
</dbReference>
<keyword evidence="7" id="KW-1185">Reference proteome</keyword>
<dbReference type="Gene3D" id="2.130.10.10">
    <property type="entry name" value="YVTN repeat-like/Quinoprotein amine dehydrogenase"/>
    <property type="match status" value="1"/>
</dbReference>
<dbReference type="InterPro" id="IPR011993">
    <property type="entry name" value="PH-like_dom_sf"/>
</dbReference>
<dbReference type="InterPro" id="IPR015943">
    <property type="entry name" value="WD40/YVTN_repeat-like_dom_sf"/>
</dbReference>
<dbReference type="PANTHER" id="PTHR13743:SF112">
    <property type="entry name" value="BEACH DOMAIN-CONTAINING PROTEIN"/>
    <property type="match status" value="1"/>
</dbReference>
<feature type="repeat" description="WD" evidence="3">
    <location>
        <begin position="2466"/>
        <end position="2499"/>
    </location>
</feature>
<evidence type="ECO:0000256" key="2">
    <source>
        <dbReference type="ARBA" id="ARBA00022737"/>
    </source>
</evidence>
<dbReference type="InterPro" id="IPR016024">
    <property type="entry name" value="ARM-type_fold"/>
</dbReference>
<dbReference type="SUPFAM" id="SSF48371">
    <property type="entry name" value="ARM repeat"/>
    <property type="match status" value="2"/>
</dbReference>
<dbReference type="KEGG" id="osn:115214931"/>
<gene>
    <name evidence="8" type="primary">LOC115214931</name>
</gene>
<dbReference type="SUPFAM" id="SSF50978">
    <property type="entry name" value="WD40 repeat-like"/>
    <property type="match status" value="1"/>
</dbReference>
<dbReference type="Pfam" id="PF02138">
    <property type="entry name" value="Beach"/>
    <property type="match status" value="1"/>
</dbReference>
<dbReference type="PROSITE" id="PS50082">
    <property type="entry name" value="WD_REPEATS_2"/>
    <property type="match status" value="2"/>
</dbReference>
<dbReference type="InterPro" id="IPR023362">
    <property type="entry name" value="PH-BEACH_dom"/>
</dbReference>
<dbReference type="CDD" id="cd01201">
    <property type="entry name" value="PH_BEACH"/>
    <property type="match status" value="1"/>
</dbReference>
<accession>A0A6P7SPR5</accession>
<dbReference type="GO" id="GO:0016020">
    <property type="term" value="C:membrane"/>
    <property type="evidence" value="ECO:0007669"/>
    <property type="project" value="TreeGrafter"/>
</dbReference>
<dbReference type="InterPro" id="IPR036322">
    <property type="entry name" value="WD40_repeat_dom_sf"/>
</dbReference>
<dbReference type="InterPro" id="IPR046851">
    <property type="entry name" value="NBCH_WD40"/>
</dbReference>
<organism evidence="7 8">
    <name type="scientific">Octopus sinensis</name>
    <name type="common">East Asian common octopus</name>
    <dbReference type="NCBI Taxonomy" id="2607531"/>
    <lineage>
        <taxon>Eukaryota</taxon>
        <taxon>Metazoa</taxon>
        <taxon>Spiralia</taxon>
        <taxon>Lophotrochozoa</taxon>
        <taxon>Mollusca</taxon>
        <taxon>Cephalopoda</taxon>
        <taxon>Coleoidea</taxon>
        <taxon>Octopodiformes</taxon>
        <taxon>Octopoda</taxon>
        <taxon>Incirrata</taxon>
        <taxon>Octopodidae</taxon>
        <taxon>Octopus</taxon>
    </lineage>
</organism>
<dbReference type="PROSITE" id="PS50197">
    <property type="entry name" value="BEACH"/>
    <property type="match status" value="1"/>
</dbReference>
<feature type="region of interest" description="Disordered" evidence="4">
    <location>
        <begin position="1370"/>
        <end position="1405"/>
    </location>
</feature>
<dbReference type="Pfam" id="PF20426">
    <property type="entry name" value="NBCH_WD40"/>
    <property type="match status" value="1"/>
</dbReference>
<keyword evidence="2" id="KW-0677">Repeat</keyword>
<dbReference type="GO" id="GO:0019901">
    <property type="term" value="F:protein kinase binding"/>
    <property type="evidence" value="ECO:0007669"/>
    <property type="project" value="TreeGrafter"/>
</dbReference>
<feature type="repeat" description="WD" evidence="3">
    <location>
        <begin position="2517"/>
        <end position="2558"/>
    </location>
</feature>
<dbReference type="InterPro" id="IPR036372">
    <property type="entry name" value="BEACH_dom_sf"/>
</dbReference>
<evidence type="ECO:0000256" key="4">
    <source>
        <dbReference type="SAM" id="MobiDB-lite"/>
    </source>
</evidence>
<sequence length="2691" mass="307037">MEDSPSPQDTLSQIWMLYTAKNEQKYFEDYAYHFLDIYKNVLESEFQDSSNAVFYEGPHLTILPNEILKALGKYFSQYTEQYTTSLGDDTSTLEKAESLLKCLIIISRNYDNIPLVANSNFVSSIVIIASVVVEQICDSSEQNKNVILLSFLKHTIYFFECLYDPYFVWRKRLRKCTVDKSHLNIQPALLHVEVIPYFHECFQKKYLPEETQIHLLHMFGGVMSGDQHNALRSITPATLDVLLKALSSQKPQNELDAPARWAIPLKEVVLKCIVRMVHVIHCSCPDQRQVEVGQMLEGYLSVLLSYGSEVTNNDSGGLLLMINILETINEMLLCRDRKALQVILVACGTIDAFIKLLHETLLTGAKAQKLAVEILDVINMILLGSPSAKVKFQSNNGYTKLLESLKCLGQPSMDLLKLILNLVVEDVFDDHKLQNIRNVPAAKLLLHWLPDIQSADLQVWLSKKLQLLCCHGYINLMNCCNEGLIGSILTALKREKQITYRAVYNLIHLLETMATLSISSLELKQLIGLLRIDEEDKMIPYCSRLLKAMSTMARRDGRDESLHFFCIQEPGAGISIPCIKKWPGAGFSFHSWICLDNEVNVSEFNLYDTKTYRRQLYSFSTSSGNGFEAFFTSDGVLVVAVYNRKDHSSVSLTDYPFKDSHWHCLDIVHTNSRRPFANSQLAIYVDGCLKLNVQLKFPTTTEAFSSCKIGSAGLRSPVEFLVDMSPVSPTVPERRRSSSLKFFNFSSSTRSDYQSEVTNLLGGTQDDTWGQPIALMGLLGSVCVFHEPLQPGEIKSLYSHGPNYSNIFTEDGDFSDLPGKLLLYYNAKACKDGFCIDLSFNQNHGQLHGYKCITWDIKDVINCIGGIQILFPLLEHINKCHHLSAEVLEAGMDNNFNRNPIERSVSDPNEEWVLVQHSSSTDAKLEQNQVAAFLTLLRNMLQTKTKNQDSFIRTHGAATVGALLQKVNSELIDVHVLMAVQLLVEAAATTNTMLLRHLYQFILFDFRVWSRSDFPVRIGHIQYLATIIKDDRKHFRKKYGVQYILDVIRTYYSSVTEGSLTKEDTKTIRVSLLGLIKFYIAKDITFDELSQILAFLLNVKEEDLKCEVLDILLMLMENPRKKPDQLILLLFEPDMSELLYILLIDTHYSNKLTERILKLFHILLTTDKVYDKSKNRLRLHEMGYVGMLSMMRERPISLPVAELMLKQLMLSGMKASIFRDTSQCYSAILGLMQLIQESDISIKLECSKQILKMLVTVNGAAKNFAKQLCWQEILCKLFIYYPKSTCTMSNSFSHPILKASEDCTLRMPSSVSSYVISKSGEDLGNDVEVSSQKMFLDIRPSVPPQSLLSPCSLVGTPMYDQLKSEYWGLEDTEDRERSMSRSSSTSIEDLSSLRGSGKSAESLSNGLIPHSESFIDIPTVPEEAENEELLRIRKPSVLEAEAFQKALDSLGIPKIYVQESVDDSDEFMENMLMVLALITMKGVEGSDKAAWRERGQVFSCLDKMNQSYELLKHPNELKRRLLEILLISCTYYVRDSGQSMAYHTENAVELIKIVQDFIMDNINGSDFVYSERLVEDVMALLEALSVWDTQSESEWREMVHIGFRILLSFACRPELELCAVATARLHSLVQTRILTSSAEASYLVGTLYNHLQLAINENSDTYSFVIPVLKALIDKSYTLLNMEIYLPHLPPTSRSPTFFDDFRVYCQEKEWSDFVSTQINPQLQQFIEKIFLEHQSAMIEFWSECHEQMMLNKHKRNLEQGKSKLAFQSQIVDVAKSKVSQEHRRFQNVTTQLRNQHNAVMRQWRATKRFFLAKRGAWSDESSECKHWKLSNQENFSRMRVKLVPNYNFDPHTEPSRLRDNQDLPDKSEEDGLQKLELAKEALVSRENIADDALGDEDWNVISSANMTGEEYSGKEKLVLLEDCELVTMVDVIKGRLEVTTTHVYFFDCSPMKEEGGEDFKWNLSQLREIHFRRYNLRRSALELFLIDQTNYFLNFEKKVRNKVYSRILSLRPPNLIYHGTRSPAELLKASGLTQKWVQREISNFDYLMQLNTIAGRTYNDLSQYPVFPWIICDYTSSTLDIDDPSIYRDLSKPIGAVNPKHEEEIREKFDLFEDPSGTVEKFHYGTHYSNAAGVQHYMIRLEPFTTLHIQLQSDRFDVADRQFHSIPSSWQSIYENPNDVKELIPEFFYLPEFLYNMNYFDLGTLQVTKERVHDVILPNWAKTAEEFIYQHKKALESEFVSSQLHNWIDLIFGYKQKGPAAIEALNVFYYCTYEGAVDLDAVKDLTERKALEGMINNFGQTPCQLLKELHPKRLSFEEVSSRANKSEKPLSILNFISQLKTYFVEVSDSNDPVVYISVPRIQTRSIIQHGMPDSMITLTEDRVLGVHGWLCYDKSISHYFTFEKDPSLANNKTKKRLPGAFSPGLKVEPKLFVVSHDARLLFTGGHWDNSLQVFHLSKSKKVNHIIGHIDVVTCLALGYCGSHLITGSRDTTCMIWKVLFQAGNACSLSSKPSQILYGHDDEVTAVHISTELDMAVSASRDGTVIIHTVRKGHYMRTLQPPCDPADCLNIPQIDVADNGQICLFCEHYQTPRTTTKYSLQLYTINGKHLFQHQVSHAIHHMAIGEDYLVTGNDQGYLTIYELFGLAVITTIPLLVPIQCIAFTPGNTHILVALRDGKLIIVGTKSKAEIK</sequence>
<dbReference type="InterPro" id="IPR001680">
    <property type="entry name" value="WD40_rpt"/>
</dbReference>
<dbReference type="PROSITE" id="PS51783">
    <property type="entry name" value="PH_BEACH"/>
    <property type="match status" value="1"/>
</dbReference>
<dbReference type="InterPro" id="IPR013320">
    <property type="entry name" value="ConA-like_dom_sf"/>
</dbReference>
<reference evidence="8" key="1">
    <citation type="submission" date="2025-08" db="UniProtKB">
        <authorList>
            <consortium name="RefSeq"/>
        </authorList>
    </citation>
    <scope>IDENTIFICATION</scope>
</reference>
<dbReference type="CDD" id="cd06071">
    <property type="entry name" value="Beach"/>
    <property type="match status" value="1"/>
</dbReference>
<evidence type="ECO:0000256" key="1">
    <source>
        <dbReference type="ARBA" id="ARBA00022574"/>
    </source>
</evidence>
<proteinExistence type="predicted"/>
<dbReference type="SUPFAM" id="SSF49899">
    <property type="entry name" value="Concanavalin A-like lectins/glucanases"/>
    <property type="match status" value="1"/>
</dbReference>
<evidence type="ECO:0000313" key="7">
    <source>
        <dbReference type="Proteomes" id="UP000515154"/>
    </source>
</evidence>
<dbReference type="SUPFAM" id="SSF81837">
    <property type="entry name" value="BEACH domain"/>
    <property type="match status" value="1"/>
</dbReference>
<dbReference type="Gene3D" id="2.30.29.30">
    <property type="entry name" value="Pleckstrin-homology domain (PH domain)/Phosphotyrosine-binding domain (PTB)"/>
    <property type="match status" value="1"/>
</dbReference>
<feature type="domain" description="BEACH-type PH" evidence="6">
    <location>
        <begin position="1913"/>
        <end position="2009"/>
    </location>
</feature>
<dbReference type="InterPro" id="IPR000409">
    <property type="entry name" value="BEACH_dom"/>
</dbReference>
<dbReference type="FunFam" id="1.10.1540.10:FF:000001">
    <property type="entry name" value="neurobeachin isoform X1"/>
    <property type="match status" value="1"/>
</dbReference>
<protein>
    <submittedName>
        <fullName evidence="8">Neurobeachin-like protein 1 isoform X1</fullName>
    </submittedName>
</protein>
<evidence type="ECO:0000259" key="6">
    <source>
        <dbReference type="PROSITE" id="PS51783"/>
    </source>
</evidence>
<dbReference type="InterPro" id="IPR050865">
    <property type="entry name" value="BEACH_Domain"/>
</dbReference>
<evidence type="ECO:0000256" key="3">
    <source>
        <dbReference type="PROSITE-ProRule" id="PRU00221"/>
    </source>
</evidence>
<dbReference type="PANTHER" id="PTHR13743">
    <property type="entry name" value="BEIGE/BEACH-RELATED"/>
    <property type="match status" value="1"/>
</dbReference>
<dbReference type="GO" id="GO:0008104">
    <property type="term" value="P:intracellular protein localization"/>
    <property type="evidence" value="ECO:0007669"/>
    <property type="project" value="TreeGrafter"/>
</dbReference>
<dbReference type="SMART" id="SM01026">
    <property type="entry name" value="Beach"/>
    <property type="match status" value="1"/>
</dbReference>
<dbReference type="Gene3D" id="2.60.120.200">
    <property type="match status" value="1"/>
</dbReference>
<evidence type="ECO:0000259" key="5">
    <source>
        <dbReference type="PROSITE" id="PS50197"/>
    </source>
</evidence>
<feature type="compositionally biased region" description="Low complexity" evidence="4">
    <location>
        <begin position="1380"/>
        <end position="1392"/>
    </location>
</feature>
<dbReference type="InterPro" id="IPR031570">
    <property type="entry name" value="NBEA/BDCP_DUF4704"/>
</dbReference>
<dbReference type="RefSeq" id="XP_029639871.1">
    <property type="nucleotide sequence ID" value="XM_029784011.2"/>
</dbReference>
<feature type="compositionally biased region" description="Basic and acidic residues" evidence="4">
    <location>
        <begin position="1851"/>
        <end position="1869"/>
    </location>
</feature>
<dbReference type="Pfam" id="PF16057">
    <property type="entry name" value="DUF4800"/>
    <property type="match status" value="1"/>
</dbReference>
<dbReference type="Proteomes" id="UP000515154">
    <property type="component" value="Linkage group LG8"/>
</dbReference>
<dbReference type="SUPFAM" id="SSF50729">
    <property type="entry name" value="PH domain-like"/>
    <property type="match status" value="1"/>
</dbReference>
<dbReference type="Pfam" id="PF15787">
    <property type="entry name" value="DUF4704"/>
    <property type="match status" value="1"/>
</dbReference>
<feature type="domain" description="BEACH" evidence="5">
    <location>
        <begin position="2022"/>
        <end position="2314"/>
    </location>
</feature>
<keyword evidence="1 3" id="KW-0853">WD repeat</keyword>